<evidence type="ECO:0000259" key="2">
    <source>
        <dbReference type="Pfam" id="PF23666"/>
    </source>
</evidence>
<evidence type="ECO:0000313" key="4">
    <source>
        <dbReference type="Proteomes" id="UP000188543"/>
    </source>
</evidence>
<accession>A0A1V2W306</accession>
<evidence type="ECO:0000259" key="1">
    <source>
        <dbReference type="Pfam" id="PF13550"/>
    </source>
</evidence>
<sequence length="1067" mass="112219">MGQSVGLLLGVAGAVVGGVLGGPLGAQAGFLAGNLIGTLLMPHKQPELADIRVQDAAYGKYIPRLYGKYRLSGNVIWVGPAHEHSQSGKGMGGKGNQPYVTMSLAVALCAGPITAVTRIWANGKLIYDITNPSNFQAISGSAQMVTNFTVYPGDENQTADPIMQSYLGAANVPAHRGMAYVVFNELNLQNWGNYLPSLSFEVVKSGVPTYVKSGAQVPNSPAMVPALIGSASRSVGSYIDNSGTVWGWQYGLTSPSLTSNTAQPFKMTPNGTEWTAPPVNVGASFPVPLGHCQDDQGMLFTDGLFRKNNGEVWSIGMSLGLITSPTYIKAGGKVFVTNQVGNSVGPVYIITPVLSGSPTPPTIVTGPYTGDSISLLGVTANYIYGVSIYGANQYCLLRLDMLGNLVSVLDGPSFSKYSSLSCGQVVNDNLIYFNAQNGHVWQWTPTAGAVDTGMPGSNSGNQSLLNVISPGNIVFFSDFAFGTTFGAQVLNPNASDLSLSSVVASECQYAGLQSSQYDVSQLTDTMLGYAITSNASARDALSPLMSAYFFDACDTGGPLKFVRRGGAPVMTIPWDDLGADPDGRSQAAQNPLVETITQEFELPRQVTLSYASANTDYNPGAQREPMPQTTSNLDEAVNVPLVLADNDAKVRVQTMLWERWIKRQSFQFAVQMKYLALEPGDVVSTTNPQTGATYSLRITKISADGKNTLSITGDPSVPQIYPNPATYVAQGGVSSGFTQQSVPYNGSTILRLLDVPPLRDQDTSTALYLAACGFNSSWPGAAVDISRDDVNFSQITSVTGQAVIGQTTSALGGYAGGNFPDEGNALTVQLYNTSQTLSSVPYASFLNGANAALVGSELIFFRTATQTGAGAYTLTGLVRGVKGTGAAIGNHTSGETFVLLDATKLVQVAINITDIGQPLYFEPFLLNIFGNTPGSVTQVTPVRARVKPLAPHLLAAGKGSASGAAGDVTLKWIRRARVGTSWVSGTDVPLDESAETYNVTVLNAVGATVRQLTVSGPFTAPAQPTWVYTAAQIAADGFTTGNAITFQVYQNSDQGVPGYVSTTTITL</sequence>
<dbReference type="Pfam" id="PF13550">
    <property type="entry name" value="Phage-tail_3"/>
    <property type="match status" value="1"/>
</dbReference>
<feature type="domain" description="Rcc01698-like C-terminal" evidence="2">
    <location>
        <begin position="802"/>
        <end position="898"/>
    </location>
</feature>
<dbReference type="AlphaFoldDB" id="A0A1V2W306"/>
<dbReference type="InterPro" id="IPR056490">
    <property type="entry name" value="Rcc01698_C"/>
</dbReference>
<dbReference type="InterPro" id="IPR032876">
    <property type="entry name" value="J_dom"/>
</dbReference>
<dbReference type="RefSeq" id="WP_048986607.1">
    <property type="nucleotide sequence ID" value="NZ_CADETK010000010.1"/>
</dbReference>
<proteinExistence type="predicted"/>
<comment type="caution">
    <text evidence="3">The sequence shown here is derived from an EMBL/GenBank/DDBJ whole genome shotgun (WGS) entry which is preliminary data.</text>
</comment>
<dbReference type="OrthoDB" id="6021410at2"/>
<gene>
    <name evidence="3" type="ORF">A8E72_16550</name>
</gene>
<evidence type="ECO:0000313" key="3">
    <source>
        <dbReference type="EMBL" id="ONU85006.1"/>
    </source>
</evidence>
<feature type="domain" description="Tip attachment protein J" evidence="1">
    <location>
        <begin position="534"/>
        <end position="702"/>
    </location>
</feature>
<dbReference type="Proteomes" id="UP000188543">
    <property type="component" value="Unassembled WGS sequence"/>
</dbReference>
<dbReference type="EMBL" id="MUTJ01000053">
    <property type="protein sequence ID" value="ONU85006.1"/>
    <property type="molecule type" value="Genomic_DNA"/>
</dbReference>
<protein>
    <submittedName>
        <fullName evidence="3">Uncharacterized protein</fullName>
    </submittedName>
</protein>
<organism evidence="3 4">
    <name type="scientific">Burkholderia cenocepacia</name>
    <dbReference type="NCBI Taxonomy" id="95486"/>
    <lineage>
        <taxon>Bacteria</taxon>
        <taxon>Pseudomonadati</taxon>
        <taxon>Pseudomonadota</taxon>
        <taxon>Betaproteobacteria</taxon>
        <taxon>Burkholderiales</taxon>
        <taxon>Burkholderiaceae</taxon>
        <taxon>Burkholderia</taxon>
        <taxon>Burkholderia cepacia complex</taxon>
    </lineage>
</organism>
<name>A0A1V2W306_9BURK</name>
<dbReference type="Pfam" id="PF23666">
    <property type="entry name" value="Rcc01698_C"/>
    <property type="match status" value="1"/>
</dbReference>
<reference evidence="3 4" key="1">
    <citation type="submission" date="2016-08" db="EMBL/GenBank/DDBJ databases">
        <authorList>
            <person name="Seilhamer J.J."/>
        </authorList>
    </citation>
    <scope>NUCLEOTIDE SEQUENCE [LARGE SCALE GENOMIC DNA]</scope>
    <source>
        <strain evidence="3 4">VC14762</strain>
    </source>
</reference>